<accession>A0A1Q3E157</accession>
<evidence type="ECO:0000256" key="2">
    <source>
        <dbReference type="ARBA" id="ARBA00023004"/>
    </source>
</evidence>
<keyword evidence="1" id="KW-0479">Metal-binding</keyword>
<dbReference type="Proteomes" id="UP000188533">
    <property type="component" value="Unassembled WGS sequence"/>
</dbReference>
<proteinExistence type="predicted"/>
<dbReference type="InterPro" id="IPR001030">
    <property type="entry name" value="Acoase/IPM_deHydtase_lsu_aba"/>
</dbReference>
<keyword evidence="4" id="KW-0456">Lyase</keyword>
<dbReference type="InterPro" id="IPR015931">
    <property type="entry name" value="Acnase/IPM_dHydase_lsu_aba_1/3"/>
</dbReference>
<dbReference type="InterPro" id="IPR018136">
    <property type="entry name" value="Aconitase_4Fe-4S_BS"/>
</dbReference>
<sequence length="69" mass="7120">MYSGDVSTIKYHVHPSVQFYIAAASSVVQAESEARGDWDVLVRAGAKVLPAGCGPCIGLGVGLLEEGEG</sequence>
<dbReference type="AlphaFoldDB" id="A0A1Q3E157"/>
<gene>
    <name evidence="6" type="ORF">LENED_002489</name>
</gene>
<dbReference type="EMBL" id="BDGU01000046">
    <property type="protein sequence ID" value="GAW00930.1"/>
    <property type="molecule type" value="Genomic_DNA"/>
</dbReference>
<dbReference type="STRING" id="5353.A0A1Q3E157"/>
<comment type="caution">
    <text evidence="6">The sequence shown here is derived from an EMBL/GenBank/DDBJ whole genome shotgun (WGS) entry which is preliminary data.</text>
</comment>
<evidence type="ECO:0000313" key="7">
    <source>
        <dbReference type="Proteomes" id="UP000188533"/>
    </source>
</evidence>
<name>A0A1Q3E157_LENED</name>
<evidence type="ECO:0000256" key="1">
    <source>
        <dbReference type="ARBA" id="ARBA00022723"/>
    </source>
</evidence>
<reference evidence="6 7" key="2">
    <citation type="submission" date="2017-02" db="EMBL/GenBank/DDBJ databases">
        <title>A genome survey and senescence transcriptome analysis in Lentinula edodes.</title>
        <authorList>
            <person name="Sakamoto Y."/>
            <person name="Nakade K."/>
            <person name="Sato S."/>
            <person name="Yoshida Y."/>
            <person name="Miyazaki K."/>
            <person name="Natsume S."/>
            <person name="Konno N."/>
        </authorList>
    </citation>
    <scope>NUCLEOTIDE SEQUENCE [LARGE SCALE GENOMIC DNA]</scope>
    <source>
        <strain evidence="6 7">NBRC 111202</strain>
    </source>
</reference>
<dbReference type="PANTHER" id="PTHR43822:SF2">
    <property type="entry name" value="HOMOACONITASE, MITOCHONDRIAL"/>
    <property type="match status" value="1"/>
</dbReference>
<dbReference type="GO" id="GO:0016829">
    <property type="term" value="F:lyase activity"/>
    <property type="evidence" value="ECO:0007669"/>
    <property type="project" value="UniProtKB-KW"/>
</dbReference>
<keyword evidence="2" id="KW-0408">Iron</keyword>
<reference evidence="6 7" key="1">
    <citation type="submission" date="2016-08" db="EMBL/GenBank/DDBJ databases">
        <authorList>
            <consortium name="Lentinula edodes genome sequencing consortium"/>
            <person name="Sakamoto Y."/>
            <person name="Nakade K."/>
            <person name="Sato S."/>
            <person name="Yoshida Y."/>
            <person name="Miyazaki K."/>
            <person name="Natsume S."/>
            <person name="Konno N."/>
        </authorList>
    </citation>
    <scope>NUCLEOTIDE SEQUENCE [LARGE SCALE GENOMIC DNA]</scope>
    <source>
        <strain evidence="6 7">NBRC 111202</strain>
    </source>
</reference>
<dbReference type="Gene3D" id="3.30.499.10">
    <property type="entry name" value="Aconitase, domain 3"/>
    <property type="match status" value="1"/>
</dbReference>
<dbReference type="PROSITE" id="PS01244">
    <property type="entry name" value="ACONITASE_2"/>
    <property type="match status" value="1"/>
</dbReference>
<dbReference type="PANTHER" id="PTHR43822">
    <property type="entry name" value="HOMOACONITASE, MITOCHONDRIAL-RELATED"/>
    <property type="match status" value="1"/>
</dbReference>
<dbReference type="InterPro" id="IPR036008">
    <property type="entry name" value="Aconitase_4Fe-4S_dom"/>
</dbReference>
<dbReference type="GO" id="GO:0051536">
    <property type="term" value="F:iron-sulfur cluster binding"/>
    <property type="evidence" value="ECO:0007669"/>
    <property type="project" value="UniProtKB-KW"/>
</dbReference>
<evidence type="ECO:0000259" key="5">
    <source>
        <dbReference type="Pfam" id="PF00330"/>
    </source>
</evidence>
<feature type="domain" description="Aconitase/3-isopropylmalate dehydratase large subunit alpha/beta/alpha" evidence="5">
    <location>
        <begin position="12"/>
        <end position="68"/>
    </location>
</feature>
<dbReference type="GO" id="GO:0046872">
    <property type="term" value="F:metal ion binding"/>
    <property type="evidence" value="ECO:0007669"/>
    <property type="project" value="UniProtKB-KW"/>
</dbReference>
<dbReference type="GO" id="GO:0019752">
    <property type="term" value="P:carboxylic acid metabolic process"/>
    <property type="evidence" value="ECO:0007669"/>
    <property type="project" value="UniProtKB-ARBA"/>
</dbReference>
<organism evidence="6 7">
    <name type="scientific">Lentinula edodes</name>
    <name type="common">Shiitake mushroom</name>
    <name type="synonym">Lentinus edodes</name>
    <dbReference type="NCBI Taxonomy" id="5353"/>
    <lineage>
        <taxon>Eukaryota</taxon>
        <taxon>Fungi</taxon>
        <taxon>Dikarya</taxon>
        <taxon>Basidiomycota</taxon>
        <taxon>Agaricomycotina</taxon>
        <taxon>Agaricomycetes</taxon>
        <taxon>Agaricomycetidae</taxon>
        <taxon>Agaricales</taxon>
        <taxon>Marasmiineae</taxon>
        <taxon>Omphalotaceae</taxon>
        <taxon>Lentinula</taxon>
    </lineage>
</organism>
<dbReference type="SUPFAM" id="SSF53732">
    <property type="entry name" value="Aconitase iron-sulfur domain"/>
    <property type="match status" value="1"/>
</dbReference>
<protein>
    <submittedName>
        <fullName evidence="6">Homoaconitase</fullName>
    </submittedName>
</protein>
<dbReference type="InterPro" id="IPR050067">
    <property type="entry name" value="IPM_dehydratase_rel_enz"/>
</dbReference>
<evidence type="ECO:0000313" key="6">
    <source>
        <dbReference type="EMBL" id="GAW00930.1"/>
    </source>
</evidence>
<evidence type="ECO:0000256" key="3">
    <source>
        <dbReference type="ARBA" id="ARBA00023014"/>
    </source>
</evidence>
<keyword evidence="7" id="KW-1185">Reference proteome</keyword>
<dbReference type="Pfam" id="PF00330">
    <property type="entry name" value="Aconitase"/>
    <property type="match status" value="1"/>
</dbReference>
<keyword evidence="3" id="KW-0411">Iron-sulfur</keyword>
<evidence type="ECO:0000256" key="4">
    <source>
        <dbReference type="ARBA" id="ARBA00023239"/>
    </source>
</evidence>